<gene>
    <name evidence="3" type="ORF">BJ508DRAFT_313166</name>
</gene>
<dbReference type="Proteomes" id="UP000275078">
    <property type="component" value="Unassembled WGS sequence"/>
</dbReference>
<dbReference type="InterPro" id="IPR001810">
    <property type="entry name" value="F-box_dom"/>
</dbReference>
<evidence type="ECO:0000256" key="1">
    <source>
        <dbReference type="SAM" id="MobiDB-lite"/>
    </source>
</evidence>
<name>A0A3N4HJS6_ASCIM</name>
<protein>
    <recommendedName>
        <fullName evidence="2">F-box domain-containing protein</fullName>
    </recommendedName>
</protein>
<feature type="compositionally biased region" description="Basic residues" evidence="1">
    <location>
        <begin position="41"/>
        <end position="53"/>
    </location>
</feature>
<dbReference type="EMBL" id="ML119799">
    <property type="protein sequence ID" value="RPA74142.1"/>
    <property type="molecule type" value="Genomic_DNA"/>
</dbReference>
<proteinExistence type="predicted"/>
<dbReference type="InterPro" id="IPR036047">
    <property type="entry name" value="F-box-like_dom_sf"/>
</dbReference>
<dbReference type="PROSITE" id="PS50181">
    <property type="entry name" value="FBOX"/>
    <property type="match status" value="1"/>
</dbReference>
<feature type="compositionally biased region" description="Polar residues" evidence="1">
    <location>
        <begin position="1"/>
        <end position="21"/>
    </location>
</feature>
<keyword evidence="4" id="KW-1185">Reference proteome</keyword>
<evidence type="ECO:0000313" key="4">
    <source>
        <dbReference type="Proteomes" id="UP000275078"/>
    </source>
</evidence>
<feature type="region of interest" description="Disordered" evidence="1">
    <location>
        <begin position="1"/>
        <end position="65"/>
    </location>
</feature>
<dbReference type="AlphaFoldDB" id="A0A3N4HJS6"/>
<evidence type="ECO:0000259" key="2">
    <source>
        <dbReference type="PROSITE" id="PS50181"/>
    </source>
</evidence>
<dbReference type="Pfam" id="PF12937">
    <property type="entry name" value="F-box-like"/>
    <property type="match status" value="1"/>
</dbReference>
<organism evidence="3 4">
    <name type="scientific">Ascobolus immersus RN42</name>
    <dbReference type="NCBI Taxonomy" id="1160509"/>
    <lineage>
        <taxon>Eukaryota</taxon>
        <taxon>Fungi</taxon>
        <taxon>Dikarya</taxon>
        <taxon>Ascomycota</taxon>
        <taxon>Pezizomycotina</taxon>
        <taxon>Pezizomycetes</taxon>
        <taxon>Pezizales</taxon>
        <taxon>Ascobolaceae</taxon>
        <taxon>Ascobolus</taxon>
    </lineage>
</organism>
<dbReference type="SUPFAM" id="SSF81383">
    <property type="entry name" value="F-box domain"/>
    <property type="match status" value="1"/>
</dbReference>
<evidence type="ECO:0000313" key="3">
    <source>
        <dbReference type="EMBL" id="RPA74142.1"/>
    </source>
</evidence>
<feature type="domain" description="F-box" evidence="2">
    <location>
        <begin position="62"/>
        <end position="112"/>
    </location>
</feature>
<sequence length="691" mass="79207">MHGDVTTRSSSNRGCKDTSNTSSSKKRKRPADPSSQGTKKNTAKKRKSSKARTKGQPETEGKSPLLELPTELLQAIFSHIDNPITYLRFSKVNRRIYEIAKDNQTRKAFSKTWLTTLLDSKSEKPEDYKMLKLFEYIARYLRRHCKTEFCQNKNVTYRFGTLRDAGQEYLARTRFEIWIEPKYYKEAFEETGEEEFEDPSTFLSKESLPDPIKWRNQDLIWDTVHLLQDPNTQSGSGNKKGYYKDWSKWVENLYLPRLEQVTEEPKDRSVPWTVYSLALDIEDVVLVWYMYEEYVKYGYKAINGRMQDVRAVPALGAYAGWKGTVQAINLWPQALLLSNTLIAAGCIDSIGKALLIVLRSFRYGNSGTHGYPYANMNGRKYRNHDCNEPFCSARFVDTSFTVLNGQIGLWAQRVTRAGIIFIARKGLSGQLDRMDKAESRSKDSAEYLRGKRWDCSEKGKSPPRETCAFLHHRNHRNHRIKQLGRPTPRLQLCDHRIHADSKFCRAISDLVVYALFSTSFGNRANVNQSHGIDFDKARATSCQWVDPFCAGDLAPDCNSSAAFEAIRLDVNNASVSGSYFFRNSSPSFDTANRRRAFDKLPIAQLAHKASHIEISCLAQRKRDAKEIRMSFPRLRGDMHWKTTQFAREQPLQLQLSHASRRLPLLELLIATGQVTYMEKGQAGELEPQVSI</sequence>
<reference evidence="3 4" key="1">
    <citation type="journal article" date="2018" name="Nat. Ecol. Evol.">
        <title>Pezizomycetes genomes reveal the molecular basis of ectomycorrhizal truffle lifestyle.</title>
        <authorList>
            <person name="Murat C."/>
            <person name="Payen T."/>
            <person name="Noel B."/>
            <person name="Kuo A."/>
            <person name="Morin E."/>
            <person name="Chen J."/>
            <person name="Kohler A."/>
            <person name="Krizsan K."/>
            <person name="Balestrini R."/>
            <person name="Da Silva C."/>
            <person name="Montanini B."/>
            <person name="Hainaut M."/>
            <person name="Levati E."/>
            <person name="Barry K.W."/>
            <person name="Belfiori B."/>
            <person name="Cichocki N."/>
            <person name="Clum A."/>
            <person name="Dockter R.B."/>
            <person name="Fauchery L."/>
            <person name="Guy J."/>
            <person name="Iotti M."/>
            <person name="Le Tacon F."/>
            <person name="Lindquist E.A."/>
            <person name="Lipzen A."/>
            <person name="Malagnac F."/>
            <person name="Mello A."/>
            <person name="Molinier V."/>
            <person name="Miyauchi S."/>
            <person name="Poulain J."/>
            <person name="Riccioni C."/>
            <person name="Rubini A."/>
            <person name="Sitrit Y."/>
            <person name="Splivallo R."/>
            <person name="Traeger S."/>
            <person name="Wang M."/>
            <person name="Zifcakova L."/>
            <person name="Wipf D."/>
            <person name="Zambonelli A."/>
            <person name="Paolocci F."/>
            <person name="Nowrousian M."/>
            <person name="Ottonello S."/>
            <person name="Baldrian P."/>
            <person name="Spatafora J.W."/>
            <person name="Henrissat B."/>
            <person name="Nagy L.G."/>
            <person name="Aury J.M."/>
            <person name="Wincker P."/>
            <person name="Grigoriev I.V."/>
            <person name="Bonfante P."/>
            <person name="Martin F.M."/>
        </authorList>
    </citation>
    <scope>NUCLEOTIDE SEQUENCE [LARGE SCALE GENOMIC DNA]</scope>
    <source>
        <strain evidence="3 4">RN42</strain>
    </source>
</reference>
<dbReference type="SMART" id="SM00256">
    <property type="entry name" value="FBOX"/>
    <property type="match status" value="1"/>
</dbReference>
<accession>A0A3N4HJS6</accession>